<evidence type="ECO:0000313" key="2">
    <source>
        <dbReference type="Proteomes" id="UP000018747"/>
    </source>
</evidence>
<dbReference type="EMBL" id="AHMT02000001">
    <property type="protein sequence ID" value="EQA64825.1"/>
    <property type="molecule type" value="Genomic_DNA"/>
</dbReference>
<dbReference type="AlphaFoldDB" id="V6I3G9"/>
<gene>
    <name evidence="1" type="ORF">LEP1GSC062_2387</name>
</gene>
<protein>
    <submittedName>
        <fullName evidence="1">Uncharacterized protein</fullName>
    </submittedName>
</protein>
<reference evidence="1" key="1">
    <citation type="submission" date="2013-05" db="EMBL/GenBank/DDBJ databases">
        <authorList>
            <person name="Harkins D.M."/>
            <person name="Durkin A.S."/>
            <person name="Brinkac L.M."/>
            <person name="Haft D.H."/>
            <person name="Selengut J.D."/>
            <person name="Sanka R."/>
            <person name="DePew J."/>
            <person name="Purushe J."/>
            <person name="Hartskeerl R.A."/>
            <person name="Ahmed A."/>
            <person name="van der Linden H."/>
            <person name="Goris M.G.A."/>
            <person name="Vinetz J.M."/>
            <person name="Sutton G.G."/>
            <person name="Nierman W.C."/>
            <person name="Fouts D.E."/>
        </authorList>
    </citation>
    <scope>NUCLEOTIDE SEQUENCE [LARGE SCALE GENOMIC DNA]</scope>
    <source>
        <strain evidence="1">L 60</strain>
    </source>
</reference>
<dbReference type="Proteomes" id="UP000018747">
    <property type="component" value="Unassembled WGS sequence"/>
</dbReference>
<comment type="caution">
    <text evidence="1">The sequence shown here is derived from an EMBL/GenBank/DDBJ whole genome shotgun (WGS) entry which is preliminary data.</text>
</comment>
<evidence type="ECO:0000313" key="1">
    <source>
        <dbReference type="EMBL" id="EQA64825.1"/>
    </source>
</evidence>
<proteinExistence type="predicted"/>
<sequence>MVVYELSNGLYCWNTLVEVSYISETSGQIFNIFGLKTQYHSY</sequence>
<accession>V6I3G9</accession>
<keyword evidence="2" id="KW-1185">Reference proteome</keyword>
<name>V6I3G9_9LEPT</name>
<organism evidence="1 2">
    <name type="scientific">Leptospira alexanderi serovar Manhao 3 str. L 60</name>
    <dbReference type="NCBI Taxonomy" id="1049759"/>
    <lineage>
        <taxon>Bacteria</taxon>
        <taxon>Pseudomonadati</taxon>
        <taxon>Spirochaetota</taxon>
        <taxon>Spirochaetia</taxon>
        <taxon>Leptospirales</taxon>
        <taxon>Leptospiraceae</taxon>
        <taxon>Leptospira</taxon>
    </lineage>
</organism>